<organism evidence="2 3">
    <name type="scientific">Daedalea quercina L-15889</name>
    <dbReference type="NCBI Taxonomy" id="1314783"/>
    <lineage>
        <taxon>Eukaryota</taxon>
        <taxon>Fungi</taxon>
        <taxon>Dikarya</taxon>
        <taxon>Basidiomycota</taxon>
        <taxon>Agaricomycotina</taxon>
        <taxon>Agaricomycetes</taxon>
        <taxon>Polyporales</taxon>
        <taxon>Fomitopsis</taxon>
    </lineage>
</organism>
<dbReference type="STRING" id="1314783.A0A165R564"/>
<name>A0A165R564_9APHY</name>
<evidence type="ECO:0008006" key="4">
    <source>
        <dbReference type="Google" id="ProtNLM"/>
    </source>
</evidence>
<proteinExistence type="predicted"/>
<evidence type="ECO:0000313" key="3">
    <source>
        <dbReference type="Proteomes" id="UP000076727"/>
    </source>
</evidence>
<protein>
    <recommendedName>
        <fullName evidence="4">C2H2-type domain-containing protein</fullName>
    </recommendedName>
</protein>
<feature type="region of interest" description="Disordered" evidence="1">
    <location>
        <begin position="224"/>
        <end position="247"/>
    </location>
</feature>
<dbReference type="EMBL" id="KV429052">
    <property type="protein sequence ID" value="KZT70321.1"/>
    <property type="molecule type" value="Genomic_DNA"/>
</dbReference>
<keyword evidence="3" id="KW-1185">Reference proteome</keyword>
<sequence>MVSMSLEDSAIVGVTPEDQYSHDPMLLPDIELPNLGMSLHGLHEFAPPDHSDTTLLLSVAGKVAQAATVSSEPLCEPYMRDHQFESTIATVHKPLLPAELNSDGPVSSGGSIDVRVSIDGIDDFDAFYPGCPKLFIRSCPPSISSLGSSLDSLTSPSLSLSALDISDTEDQPSVPYDAPGSLPRRAPQTESSVEEAPLEKIFCAARNAISPSWLTGDTAFHRRPSREYKPSHHKHVSSTSNSVRRSGIGPYGKPRNFQSRFDASRFALDFTANGVLHCPVPRCHYVQYTVRRPDLKRHIDTHRSRESQKRWICCGVPVGQAAAYGIEDFSNAYLFEGWRMVGGCRRAFSRRDSLQRHISRKSCKGHPDIALELTRVSL</sequence>
<evidence type="ECO:0000256" key="1">
    <source>
        <dbReference type="SAM" id="MobiDB-lite"/>
    </source>
</evidence>
<gene>
    <name evidence="2" type="ORF">DAEQUDRAFT_217355</name>
</gene>
<accession>A0A165R564</accession>
<dbReference type="AlphaFoldDB" id="A0A165R564"/>
<evidence type="ECO:0000313" key="2">
    <source>
        <dbReference type="EMBL" id="KZT70321.1"/>
    </source>
</evidence>
<dbReference type="Proteomes" id="UP000076727">
    <property type="component" value="Unassembled WGS sequence"/>
</dbReference>
<reference evidence="2 3" key="1">
    <citation type="journal article" date="2016" name="Mol. Biol. Evol.">
        <title>Comparative Genomics of Early-Diverging Mushroom-Forming Fungi Provides Insights into the Origins of Lignocellulose Decay Capabilities.</title>
        <authorList>
            <person name="Nagy L.G."/>
            <person name="Riley R."/>
            <person name="Tritt A."/>
            <person name="Adam C."/>
            <person name="Daum C."/>
            <person name="Floudas D."/>
            <person name="Sun H."/>
            <person name="Yadav J.S."/>
            <person name="Pangilinan J."/>
            <person name="Larsson K.H."/>
            <person name="Matsuura K."/>
            <person name="Barry K."/>
            <person name="Labutti K."/>
            <person name="Kuo R."/>
            <person name="Ohm R.A."/>
            <person name="Bhattacharya S.S."/>
            <person name="Shirouzu T."/>
            <person name="Yoshinaga Y."/>
            <person name="Martin F.M."/>
            <person name="Grigoriev I.V."/>
            <person name="Hibbett D.S."/>
        </authorList>
    </citation>
    <scope>NUCLEOTIDE SEQUENCE [LARGE SCALE GENOMIC DNA]</scope>
    <source>
        <strain evidence="2 3">L-15889</strain>
    </source>
</reference>
<dbReference type="OrthoDB" id="8922241at2759"/>
<feature type="region of interest" description="Disordered" evidence="1">
    <location>
        <begin position="164"/>
        <end position="193"/>
    </location>
</feature>